<keyword evidence="1" id="KW-0175">Coiled coil</keyword>
<sequence>MDAKLYLNKAVMQLSRGLEEGGVQSLKDALKSDGDEASKVQASVILGEYFVMKGEFSQARRHLEAVAENASELEEEYDDLLNDEIYKADLLLDMIDRFGFLAK</sequence>
<gene>
    <name evidence="2" type="ORF">CRECT_2035</name>
</gene>
<dbReference type="Gene3D" id="1.25.40.10">
    <property type="entry name" value="Tetratricopeptide repeat domain"/>
    <property type="match status" value="1"/>
</dbReference>
<reference evidence="2 3" key="1">
    <citation type="submission" date="2016-07" db="EMBL/GenBank/DDBJ databases">
        <title>Comparative genomics of the Campylobacter concisus group.</title>
        <authorList>
            <person name="Miller W.G."/>
            <person name="Yee E."/>
            <person name="Chapman M.H."/>
            <person name="Huynh S."/>
            <person name="Bono J.L."/>
            <person name="On S.L.W."/>
            <person name="StLeger J."/>
            <person name="Foster G."/>
            <person name="Parker C.T."/>
        </authorList>
    </citation>
    <scope>NUCLEOTIDE SEQUENCE [LARGE SCALE GENOMIC DNA]</scope>
    <source>
        <strain evidence="2 3">ATCC 33238</strain>
    </source>
</reference>
<dbReference type="KEGG" id="crx:CRECT_2035"/>
<dbReference type="AlphaFoldDB" id="A0A6G5QPT5"/>
<proteinExistence type="predicted"/>
<feature type="coiled-coil region" evidence="1">
    <location>
        <begin position="56"/>
        <end position="83"/>
    </location>
</feature>
<name>A0A6G5QPT5_CAMRE</name>
<protein>
    <recommendedName>
        <fullName evidence="4">Tetratricopeptide repeat protein</fullName>
    </recommendedName>
</protein>
<dbReference type="InterPro" id="IPR011990">
    <property type="entry name" value="TPR-like_helical_dom_sf"/>
</dbReference>
<accession>A0A6G5QPT5</accession>
<organism evidence="2 3">
    <name type="scientific">Campylobacter rectus</name>
    <name type="common">Wolinella recta</name>
    <dbReference type="NCBI Taxonomy" id="203"/>
    <lineage>
        <taxon>Bacteria</taxon>
        <taxon>Pseudomonadati</taxon>
        <taxon>Campylobacterota</taxon>
        <taxon>Epsilonproteobacteria</taxon>
        <taxon>Campylobacterales</taxon>
        <taxon>Campylobacteraceae</taxon>
        <taxon>Campylobacter</taxon>
    </lineage>
</organism>
<dbReference type="SUPFAM" id="SSF48452">
    <property type="entry name" value="TPR-like"/>
    <property type="match status" value="1"/>
</dbReference>
<dbReference type="Proteomes" id="UP000502377">
    <property type="component" value="Chromosome"/>
</dbReference>
<evidence type="ECO:0000313" key="3">
    <source>
        <dbReference type="Proteomes" id="UP000502377"/>
    </source>
</evidence>
<evidence type="ECO:0008006" key="4">
    <source>
        <dbReference type="Google" id="ProtNLM"/>
    </source>
</evidence>
<evidence type="ECO:0000313" key="2">
    <source>
        <dbReference type="EMBL" id="QCD47639.1"/>
    </source>
</evidence>
<dbReference type="EMBL" id="CP012543">
    <property type="protein sequence ID" value="QCD47639.1"/>
    <property type="molecule type" value="Genomic_DNA"/>
</dbReference>
<evidence type="ECO:0000256" key="1">
    <source>
        <dbReference type="SAM" id="Coils"/>
    </source>
</evidence>
<dbReference type="RefSeq" id="WP_002943696.1">
    <property type="nucleotide sequence ID" value="NZ_CP012543.1"/>
</dbReference>